<reference evidence="2 3" key="1">
    <citation type="submission" date="2015-04" db="EMBL/GenBank/DDBJ databases">
        <title>Taxonomic description and genome sequence of Bacillus campisalis sp. nov., a novel member of the genus Bacillus isolated from solar saltern.</title>
        <authorList>
            <person name="Mathan Kumar R."/>
            <person name="Kaur G."/>
            <person name="Kumar A."/>
            <person name="Singh N.K."/>
            <person name="Kaur N."/>
            <person name="Kumar N."/>
            <person name="Mayilraj S."/>
        </authorList>
    </citation>
    <scope>NUCLEOTIDE SEQUENCE [LARGE SCALE GENOMIC DNA]</scope>
    <source>
        <strain evidence="2 3">SA2-6</strain>
    </source>
</reference>
<dbReference type="OrthoDB" id="1655540at2"/>
<feature type="compositionally biased region" description="Basic and acidic residues" evidence="1">
    <location>
        <begin position="122"/>
        <end position="133"/>
    </location>
</feature>
<organism evidence="2 3">
    <name type="scientific">Mesobacillus campisalis</name>
    <dbReference type="NCBI Taxonomy" id="1408103"/>
    <lineage>
        <taxon>Bacteria</taxon>
        <taxon>Bacillati</taxon>
        <taxon>Bacillota</taxon>
        <taxon>Bacilli</taxon>
        <taxon>Bacillales</taxon>
        <taxon>Bacillaceae</taxon>
        <taxon>Mesobacillus</taxon>
    </lineage>
</organism>
<gene>
    <name evidence="2" type="ORF">WQ57_03040</name>
</gene>
<dbReference type="InterPro" id="IPR025953">
    <property type="entry name" value="YlbD_coat"/>
</dbReference>
<protein>
    <recommendedName>
        <fullName evidence="4">Cytosolic protein</fullName>
    </recommendedName>
</protein>
<evidence type="ECO:0000313" key="3">
    <source>
        <dbReference type="Proteomes" id="UP000034166"/>
    </source>
</evidence>
<dbReference type="EMBL" id="LAYY01000002">
    <property type="protein sequence ID" value="KKK39680.1"/>
    <property type="molecule type" value="Genomic_DNA"/>
</dbReference>
<dbReference type="Proteomes" id="UP000034166">
    <property type="component" value="Unassembled WGS sequence"/>
</dbReference>
<comment type="caution">
    <text evidence="2">The sequence shown here is derived from an EMBL/GenBank/DDBJ whole genome shotgun (WGS) entry which is preliminary data.</text>
</comment>
<accession>A0A0M2T4E0</accession>
<proteinExistence type="predicted"/>
<dbReference type="AlphaFoldDB" id="A0A0M2T4E0"/>
<sequence>MAGKELHPSVKKFKEFVKGNPKIIQEVRDGKATWQELYEEWYLLGEEDERWDPYREGERVKEGKAAGEKEGDWMSKMITAFKGMDPDQIQGQIYNISQAIAAVQGVLAQFTGGQASSGPGKEGSRHPFEFRKD</sequence>
<evidence type="ECO:0000256" key="1">
    <source>
        <dbReference type="SAM" id="MobiDB-lite"/>
    </source>
</evidence>
<name>A0A0M2T4E0_9BACI</name>
<evidence type="ECO:0008006" key="4">
    <source>
        <dbReference type="Google" id="ProtNLM"/>
    </source>
</evidence>
<evidence type="ECO:0000313" key="2">
    <source>
        <dbReference type="EMBL" id="KKK39680.1"/>
    </source>
</evidence>
<dbReference type="Pfam" id="PF14071">
    <property type="entry name" value="YlbD_coat"/>
    <property type="match status" value="1"/>
</dbReference>
<feature type="region of interest" description="Disordered" evidence="1">
    <location>
        <begin position="111"/>
        <end position="133"/>
    </location>
</feature>
<dbReference type="PATRIC" id="fig|1408103.3.peg.687"/>
<keyword evidence="3" id="KW-1185">Reference proteome</keyword>